<organism evidence="1 2">
    <name type="scientific">Gigaspora margarita</name>
    <dbReference type="NCBI Taxonomy" id="4874"/>
    <lineage>
        <taxon>Eukaryota</taxon>
        <taxon>Fungi</taxon>
        <taxon>Fungi incertae sedis</taxon>
        <taxon>Mucoromycota</taxon>
        <taxon>Glomeromycotina</taxon>
        <taxon>Glomeromycetes</taxon>
        <taxon>Diversisporales</taxon>
        <taxon>Gigasporaceae</taxon>
        <taxon>Gigaspora</taxon>
    </lineage>
</organism>
<reference evidence="1 2" key="1">
    <citation type="submission" date="2021-06" db="EMBL/GenBank/DDBJ databases">
        <authorList>
            <person name="Kallberg Y."/>
            <person name="Tangrot J."/>
            <person name="Rosling A."/>
        </authorList>
    </citation>
    <scope>NUCLEOTIDE SEQUENCE [LARGE SCALE GENOMIC DNA]</scope>
    <source>
        <strain evidence="1 2">120-4 pot B 10/14</strain>
    </source>
</reference>
<accession>A0ABN7VFK1</accession>
<dbReference type="Proteomes" id="UP000789901">
    <property type="component" value="Unassembled WGS sequence"/>
</dbReference>
<protein>
    <submittedName>
        <fullName evidence="1">35178_t:CDS:1</fullName>
    </submittedName>
</protein>
<evidence type="ECO:0000313" key="1">
    <source>
        <dbReference type="EMBL" id="CAG8767412.1"/>
    </source>
</evidence>
<gene>
    <name evidence="1" type="ORF">GMARGA_LOCUS18144</name>
</gene>
<proteinExistence type="predicted"/>
<name>A0ABN7VFK1_GIGMA</name>
<dbReference type="EMBL" id="CAJVQB010014275">
    <property type="protein sequence ID" value="CAG8767412.1"/>
    <property type="molecule type" value="Genomic_DNA"/>
</dbReference>
<keyword evidence="2" id="KW-1185">Reference proteome</keyword>
<evidence type="ECO:0000313" key="2">
    <source>
        <dbReference type="Proteomes" id="UP000789901"/>
    </source>
</evidence>
<feature type="non-terminal residue" evidence="1">
    <location>
        <position position="1"/>
    </location>
</feature>
<sequence>HYNEEAITKPLRFIEEKENIRKKAITKPSQFNWKKRKSRISHHQAFTIPLKKKNNYKEAITKPP</sequence>
<comment type="caution">
    <text evidence="1">The sequence shown here is derived from an EMBL/GenBank/DDBJ whole genome shotgun (WGS) entry which is preliminary data.</text>
</comment>